<sequence>MSKKFDSNIQKKRVDIVQLRIVRENSLWATYKVESPEDAHHVFRQFIGTERDRELCVLLCLDTKNRPTTIHVISIGTLDSVLIHPREVFKTAIIANAASIICAHWHPSGDPEPSTEDVKITYRLIQTGAIVGITLLDHLIMGSDNGYISLKESGLMDMMKQAGVT</sequence>
<gene>
    <name evidence="8" type="ORF">QJS35_07950</name>
</gene>
<protein>
    <submittedName>
        <fullName evidence="8">JAB domain-containing protein</fullName>
    </submittedName>
</protein>
<keyword evidence="6" id="KW-0482">Metalloprotease</keyword>
<dbReference type="Pfam" id="PF04002">
    <property type="entry name" value="RadC"/>
    <property type="match status" value="1"/>
</dbReference>
<keyword evidence="2" id="KW-0645">Protease</keyword>
<dbReference type="Gene3D" id="3.40.140.10">
    <property type="entry name" value="Cytidine Deaminase, domain 2"/>
    <property type="match status" value="1"/>
</dbReference>
<dbReference type="RefSeq" id="WP_232185008.1">
    <property type="nucleotide sequence ID" value="NZ_JAIOAP010000004.1"/>
</dbReference>
<dbReference type="PANTHER" id="PTHR30471">
    <property type="entry name" value="DNA REPAIR PROTEIN RADC"/>
    <property type="match status" value="1"/>
</dbReference>
<keyword evidence="9" id="KW-1185">Reference proteome</keyword>
<reference evidence="8 9" key="1">
    <citation type="journal article" date="2023" name="Genome Announc.">
        <title>Pan-Genome Analyses of the Genus Cohnella and Proposal of the Novel Species Cohnella silvisoli sp. nov., Isolated from Forest Soil.</title>
        <authorList>
            <person name="Wang C."/>
            <person name="Mao L."/>
            <person name="Bao G."/>
            <person name="Zhu H."/>
        </authorList>
    </citation>
    <scope>NUCLEOTIDE SEQUENCE [LARGE SCALE GENOMIC DNA]</scope>
    <source>
        <strain evidence="8 9">NL03-T5-1</strain>
    </source>
</reference>
<dbReference type="PROSITE" id="PS50249">
    <property type="entry name" value="MPN"/>
    <property type="match status" value="1"/>
</dbReference>
<keyword evidence="5" id="KW-0862">Zinc</keyword>
<dbReference type="CDD" id="cd08071">
    <property type="entry name" value="MPN_DUF2466"/>
    <property type="match status" value="1"/>
</dbReference>
<evidence type="ECO:0000313" key="9">
    <source>
        <dbReference type="Proteomes" id="UP001493487"/>
    </source>
</evidence>
<accession>A0ABV1KQK4</accession>
<name>A0ABV1KQK4_9BACL</name>
<evidence type="ECO:0000259" key="7">
    <source>
        <dbReference type="PROSITE" id="PS50249"/>
    </source>
</evidence>
<evidence type="ECO:0000256" key="4">
    <source>
        <dbReference type="ARBA" id="ARBA00022801"/>
    </source>
</evidence>
<dbReference type="InterPro" id="IPR025657">
    <property type="entry name" value="RadC_JAB"/>
</dbReference>
<keyword evidence="4" id="KW-0378">Hydrolase</keyword>
<dbReference type="Proteomes" id="UP001493487">
    <property type="component" value="Unassembled WGS sequence"/>
</dbReference>
<organism evidence="8 9">
    <name type="scientific">Cohnella silvisoli</name>
    <dbReference type="NCBI Taxonomy" id="2873699"/>
    <lineage>
        <taxon>Bacteria</taxon>
        <taxon>Bacillati</taxon>
        <taxon>Bacillota</taxon>
        <taxon>Bacilli</taxon>
        <taxon>Bacillales</taxon>
        <taxon>Paenibacillaceae</taxon>
        <taxon>Cohnella</taxon>
    </lineage>
</organism>
<feature type="domain" description="MPN" evidence="7">
    <location>
        <begin position="32"/>
        <end position="156"/>
    </location>
</feature>
<evidence type="ECO:0000313" key="8">
    <source>
        <dbReference type="EMBL" id="MEQ4482328.1"/>
    </source>
</evidence>
<comment type="similarity">
    <text evidence="1">Belongs to the UPF0758 family.</text>
</comment>
<keyword evidence="3" id="KW-0479">Metal-binding</keyword>
<comment type="caution">
    <text evidence="8">The sequence shown here is derived from an EMBL/GenBank/DDBJ whole genome shotgun (WGS) entry which is preliminary data.</text>
</comment>
<evidence type="ECO:0000256" key="6">
    <source>
        <dbReference type="ARBA" id="ARBA00023049"/>
    </source>
</evidence>
<dbReference type="InterPro" id="IPR037518">
    <property type="entry name" value="MPN"/>
</dbReference>
<evidence type="ECO:0000256" key="2">
    <source>
        <dbReference type="ARBA" id="ARBA00022670"/>
    </source>
</evidence>
<dbReference type="EMBL" id="JASKHM010000003">
    <property type="protein sequence ID" value="MEQ4482328.1"/>
    <property type="molecule type" value="Genomic_DNA"/>
</dbReference>
<proteinExistence type="inferred from homology"/>
<evidence type="ECO:0000256" key="3">
    <source>
        <dbReference type="ARBA" id="ARBA00022723"/>
    </source>
</evidence>
<evidence type="ECO:0000256" key="5">
    <source>
        <dbReference type="ARBA" id="ARBA00022833"/>
    </source>
</evidence>
<evidence type="ECO:0000256" key="1">
    <source>
        <dbReference type="ARBA" id="ARBA00010243"/>
    </source>
</evidence>
<dbReference type="PANTHER" id="PTHR30471:SF3">
    <property type="entry name" value="UPF0758 PROTEIN YEES-RELATED"/>
    <property type="match status" value="1"/>
</dbReference>
<dbReference type="InterPro" id="IPR001405">
    <property type="entry name" value="UPF0758"/>
</dbReference>